<sequence>MWTRWMHNSGRLLAVIFVAVMPAWGQLEIGNDWMLGLNGNLGYAYSGSLVNGGSSHGQGLYGDVNLRGSFYNPNFLNFSVSPYFGRSQSNSSFGSLGYNDGVNAAVNLFGGSHFPLGISYGRGSNNTSEFGMPSSTVGLAQTGDTQMWGITWAEVLPNLPMLNVNYSIGDQSNEIVGVSGDNKENSKILSLFSTYQIHRFAMSAGFTHRNVDTSFSEDLTGNELPSDVSGASNDFRASVGHPLPLSGSFAASYDHTNYGFNYHDGTRQNTDGASSTLNGSASFHPFQKFSFGSSASYSDSVLGVLPDSVVNGAVQDLSQGAFRNYIVTTVANYQPLRNLGVNGSVAYARQDFLGISHSTTQYGGGINYGLEHRFLGSFSFGLSAFDYANQYGNNGMGFTGNLNFNRKINGWELDGNFAYEQNVQTLYSVYTTSGYSWVSSVRRRMANRTHFIAGYGGSHSGFSGGSGSSNVSERVYGTVIWHEYNLNGFYSKADGTSIFTPTGMVALPGNLPPGMLPANLIAIYGAKAVGANLGGVFMHKLTFGVGYSDSTGTSVMPTLDLDTHTTLYTGTFQYRLRKIYLNGGFTKLRQAVGTPGTLPVDLTTYYIGFTRWFNFF</sequence>
<evidence type="ECO:0000313" key="1">
    <source>
        <dbReference type="EMBL" id="SPF44398.1"/>
    </source>
</evidence>
<protein>
    <submittedName>
        <fullName evidence="1">Uncharacterized protein</fullName>
    </submittedName>
</protein>
<dbReference type="Proteomes" id="UP000238701">
    <property type="component" value="Unassembled WGS sequence"/>
</dbReference>
<dbReference type="EMBL" id="OMOD01000148">
    <property type="protein sequence ID" value="SPF44398.1"/>
    <property type="molecule type" value="Genomic_DNA"/>
</dbReference>
<dbReference type="OrthoDB" id="107894at2"/>
<gene>
    <name evidence="1" type="ORF">SBA1_530046</name>
</gene>
<dbReference type="AlphaFoldDB" id="A0A2U3KXN8"/>
<name>A0A2U3KXN8_9BACT</name>
<reference evidence="2" key="1">
    <citation type="submission" date="2018-02" db="EMBL/GenBank/DDBJ databases">
        <authorList>
            <person name="Hausmann B."/>
        </authorList>
    </citation>
    <scope>NUCLEOTIDE SEQUENCE [LARGE SCALE GENOMIC DNA]</scope>
    <source>
        <strain evidence="2">Peat soil MAG SbA1</strain>
    </source>
</reference>
<proteinExistence type="predicted"/>
<evidence type="ECO:0000313" key="2">
    <source>
        <dbReference type="Proteomes" id="UP000238701"/>
    </source>
</evidence>
<accession>A0A2U3KXN8</accession>
<organism evidence="1 2">
    <name type="scientific">Candidatus Sulfotelmatobacter kueseliae</name>
    <dbReference type="NCBI Taxonomy" id="2042962"/>
    <lineage>
        <taxon>Bacteria</taxon>
        <taxon>Pseudomonadati</taxon>
        <taxon>Acidobacteriota</taxon>
        <taxon>Terriglobia</taxon>
        <taxon>Terriglobales</taxon>
        <taxon>Candidatus Korobacteraceae</taxon>
        <taxon>Candidatus Sulfotelmatobacter</taxon>
    </lineage>
</organism>